<evidence type="ECO:0000313" key="2">
    <source>
        <dbReference type="Proteomes" id="UP001209730"/>
    </source>
</evidence>
<dbReference type="Proteomes" id="UP001209730">
    <property type="component" value="Unassembled WGS sequence"/>
</dbReference>
<name>A0AB35I2N3_MICTH</name>
<gene>
    <name evidence="1" type="ORF">OQJ68_16235</name>
</gene>
<reference evidence="1" key="1">
    <citation type="submission" date="2022-11" db="EMBL/GenBank/DDBJ databases">
        <title>Chitin-degrading and fungicidal potential of chitinolytic bacterial strains from marine environment of the Pacific Ocean regions.</title>
        <authorList>
            <person name="Pentekhina I."/>
            <person name="Nedashkovskaya O."/>
            <person name="Seitkalieva A."/>
            <person name="Podvolotskaya A."/>
            <person name="Tekutyeva L."/>
            <person name="Balabanova L."/>
        </authorList>
    </citation>
    <scope>NUCLEOTIDE SEQUENCE</scope>
    <source>
        <strain evidence="1">KMM 6838</strain>
    </source>
</reference>
<comment type="caution">
    <text evidence="1">The sequence shown here is derived from an EMBL/GenBank/DDBJ whole genome shotgun (WGS) entry which is preliminary data.</text>
</comment>
<accession>A0AB35I2N3</accession>
<dbReference type="AlphaFoldDB" id="A0AB35I2N3"/>
<dbReference type="RefSeq" id="WP_266066729.1">
    <property type="nucleotide sequence ID" value="NZ_JAPHQB010000051.1"/>
</dbReference>
<organism evidence="1 2">
    <name type="scientific">Microbulbifer thermotolerans</name>
    <dbReference type="NCBI Taxonomy" id="252514"/>
    <lineage>
        <taxon>Bacteria</taxon>
        <taxon>Pseudomonadati</taxon>
        <taxon>Pseudomonadota</taxon>
        <taxon>Gammaproteobacteria</taxon>
        <taxon>Cellvibrionales</taxon>
        <taxon>Microbulbiferaceae</taxon>
        <taxon>Microbulbifer</taxon>
    </lineage>
</organism>
<sequence length="125" mass="14366">MLDGLVSDTLNPGFAILESSEVLKNEGQDGLIKFLDRRIGYFVVDLNRILKEPISDLERERAEIFLGRVKKYREIYPSTATDSPYYAQATKIINAFKQTDKKPASSINLQERLDQLRQMARETQL</sequence>
<dbReference type="EMBL" id="JAPHQB010000051">
    <property type="protein sequence ID" value="MCX2803329.1"/>
    <property type="molecule type" value="Genomic_DNA"/>
</dbReference>
<proteinExistence type="predicted"/>
<protein>
    <submittedName>
        <fullName evidence="1">Uncharacterized protein</fullName>
    </submittedName>
</protein>
<evidence type="ECO:0000313" key="1">
    <source>
        <dbReference type="EMBL" id="MCX2803329.1"/>
    </source>
</evidence>